<feature type="compositionally biased region" description="Low complexity" evidence="2">
    <location>
        <begin position="138"/>
        <end position="152"/>
    </location>
</feature>
<dbReference type="Gene3D" id="3.40.50.12660">
    <property type="match status" value="1"/>
</dbReference>
<organism evidence="4">
    <name type="scientific">Chromera velia CCMP2878</name>
    <dbReference type="NCBI Taxonomy" id="1169474"/>
    <lineage>
        <taxon>Eukaryota</taxon>
        <taxon>Sar</taxon>
        <taxon>Alveolata</taxon>
        <taxon>Colpodellida</taxon>
        <taxon>Chromeraceae</taxon>
        <taxon>Chromera</taxon>
    </lineage>
</organism>
<dbReference type="EMBL" id="CDMZ01005351">
    <property type="protein sequence ID" value="CEM52746.1"/>
    <property type="molecule type" value="Genomic_DNA"/>
</dbReference>
<dbReference type="InterPro" id="IPR011600">
    <property type="entry name" value="Pept_C14_caspase"/>
</dbReference>
<accession>A0A0G4I6R5</accession>
<dbReference type="PANTHER" id="PTHR48104">
    <property type="entry name" value="METACASPASE-4"/>
    <property type="match status" value="1"/>
</dbReference>
<dbReference type="AlphaFoldDB" id="A0A0G4I6R5"/>
<evidence type="ECO:0000313" key="4">
    <source>
        <dbReference type="EMBL" id="CEM52746.1"/>
    </source>
</evidence>
<dbReference type="GO" id="GO:0004197">
    <property type="term" value="F:cysteine-type endopeptidase activity"/>
    <property type="evidence" value="ECO:0007669"/>
    <property type="project" value="InterPro"/>
</dbReference>
<evidence type="ECO:0000256" key="2">
    <source>
        <dbReference type="SAM" id="MobiDB-lite"/>
    </source>
</evidence>
<feature type="domain" description="Peptidase C14 caspase" evidence="3">
    <location>
        <begin position="11"/>
        <end position="107"/>
    </location>
</feature>
<dbReference type="PANTHER" id="PTHR48104:SF30">
    <property type="entry name" value="METACASPASE-1"/>
    <property type="match status" value="1"/>
</dbReference>
<feature type="region of interest" description="Disordered" evidence="2">
    <location>
        <begin position="400"/>
        <end position="433"/>
    </location>
</feature>
<sequence length="661" mass="70371">MDGWMDGWMDAVVVGCDYPGTVAELRGCVNDAYGVARVLTLKFGFTKDFVVFLVDRDRSTQEPVEHSTGRAPTKSRLIKALKWLTLDSGPGDVLFFSFSGIGSMTYEQEGLRGGGGGRGFRGRGRGGRSGLSKHTNHAPGDAADAEAGPSASTSSQAAAGLHHPHYPAASGGTGTSGGGALTDCLCPADFAFPDSDGFPYTLLFSQEIQGLLAQVHPEAQLVCLFDCNHAASLLPASHRLSPWGDGGGLRLNQNQPPSLEVCRSRNVSAWACNEIPCRPRFLPPLPIAKRTICRPLYRVPEGSAFFALLAASEEQNCLEACLGGGQPSEMQGLLSWSFVQACENMAEEGCSVEALFSSVVAFIRLLKTDMGARGIDQWPQLLFPAGVNPSQHTFLFPSRPPLPLGQQGRGEGRTASSGKGKVEPAERHRSRQRSLALSRSVSCFPPRYFAHPPAHVYPGFFAVQAQGAGPAAGVLGAQTERALTLSGGKGRGLSRTATSYQALPGSHTRVVLPSEQRRRESFAAPLPSQIHPGSHWSLPVPSHVQTQIATPSANPQVLPYTQRYVTSPALAPQIVHTHHSLLGLPVAPSPQIVPPLPSQFHPMAALSVAHPGTALLPNTHQTPGPSLAYALYPSQQVQTQPQVPTVRLHSAVQEKTETLIV</sequence>
<comment type="similarity">
    <text evidence="1">Belongs to the peptidase C14B family.</text>
</comment>
<dbReference type="InterPro" id="IPR050452">
    <property type="entry name" value="Metacaspase"/>
</dbReference>
<proteinExistence type="inferred from homology"/>
<name>A0A0G4I6R5_9ALVE</name>
<dbReference type="GO" id="GO:0006508">
    <property type="term" value="P:proteolysis"/>
    <property type="evidence" value="ECO:0007669"/>
    <property type="project" value="InterPro"/>
</dbReference>
<feature type="region of interest" description="Disordered" evidence="2">
    <location>
        <begin position="109"/>
        <end position="173"/>
    </location>
</feature>
<dbReference type="GO" id="GO:0005737">
    <property type="term" value="C:cytoplasm"/>
    <property type="evidence" value="ECO:0007669"/>
    <property type="project" value="TreeGrafter"/>
</dbReference>
<reference evidence="4" key="1">
    <citation type="submission" date="2014-11" db="EMBL/GenBank/DDBJ databases">
        <authorList>
            <person name="Otto D Thomas"/>
            <person name="Naeem Raeece"/>
        </authorList>
    </citation>
    <scope>NUCLEOTIDE SEQUENCE</scope>
</reference>
<dbReference type="Pfam" id="PF00656">
    <property type="entry name" value="Peptidase_C14"/>
    <property type="match status" value="1"/>
</dbReference>
<evidence type="ECO:0000259" key="3">
    <source>
        <dbReference type="Pfam" id="PF00656"/>
    </source>
</evidence>
<gene>
    <name evidence="4" type="ORF">Cvel_11481</name>
</gene>
<dbReference type="VEuPathDB" id="CryptoDB:Cvel_11481"/>
<evidence type="ECO:0000256" key="1">
    <source>
        <dbReference type="ARBA" id="ARBA00009005"/>
    </source>
</evidence>
<protein>
    <recommendedName>
        <fullName evidence="3">Peptidase C14 caspase domain-containing protein</fullName>
    </recommendedName>
</protein>